<dbReference type="Proteomes" id="UP000011668">
    <property type="component" value="Unassembled WGS sequence"/>
</dbReference>
<feature type="compositionally biased region" description="Basic residues" evidence="1">
    <location>
        <begin position="8"/>
        <end position="18"/>
    </location>
</feature>
<dbReference type="AlphaFoldDB" id="L8X485"/>
<sequence>MPCEQKKRITGRRLHSKKKEGYEETSRVESTRNRFTQIKPANMREVMYM</sequence>
<evidence type="ECO:0000313" key="2">
    <source>
        <dbReference type="EMBL" id="ELU43439.1"/>
    </source>
</evidence>
<feature type="compositionally biased region" description="Basic and acidic residues" evidence="1">
    <location>
        <begin position="19"/>
        <end position="31"/>
    </location>
</feature>
<feature type="region of interest" description="Disordered" evidence="1">
    <location>
        <begin position="1"/>
        <end position="31"/>
    </location>
</feature>
<evidence type="ECO:0000256" key="1">
    <source>
        <dbReference type="SAM" id="MobiDB-lite"/>
    </source>
</evidence>
<name>L8X485_THACA</name>
<organism evidence="2 3">
    <name type="scientific">Thanatephorus cucumeris (strain AG1-IA)</name>
    <name type="common">Rice sheath blight fungus</name>
    <name type="synonym">Rhizoctonia solani</name>
    <dbReference type="NCBI Taxonomy" id="983506"/>
    <lineage>
        <taxon>Eukaryota</taxon>
        <taxon>Fungi</taxon>
        <taxon>Dikarya</taxon>
        <taxon>Basidiomycota</taxon>
        <taxon>Agaricomycotina</taxon>
        <taxon>Agaricomycetes</taxon>
        <taxon>Cantharellales</taxon>
        <taxon>Ceratobasidiaceae</taxon>
        <taxon>Rhizoctonia</taxon>
        <taxon>Rhizoctonia solani AG-1</taxon>
    </lineage>
</organism>
<keyword evidence="3" id="KW-1185">Reference proteome</keyword>
<reference evidence="2 3" key="1">
    <citation type="journal article" date="2013" name="Nat. Commun.">
        <title>The evolution and pathogenic mechanisms of the rice sheath blight pathogen.</title>
        <authorList>
            <person name="Zheng A."/>
            <person name="Lin R."/>
            <person name="Xu L."/>
            <person name="Qin P."/>
            <person name="Tang C."/>
            <person name="Ai P."/>
            <person name="Zhang D."/>
            <person name="Liu Y."/>
            <person name="Sun Z."/>
            <person name="Feng H."/>
            <person name="Wang Y."/>
            <person name="Chen Y."/>
            <person name="Liang X."/>
            <person name="Fu R."/>
            <person name="Li Q."/>
            <person name="Zhang J."/>
            <person name="Yu X."/>
            <person name="Xie Z."/>
            <person name="Ding L."/>
            <person name="Guan P."/>
            <person name="Tang J."/>
            <person name="Liang Y."/>
            <person name="Wang S."/>
            <person name="Deng Q."/>
            <person name="Li S."/>
            <person name="Zhu J."/>
            <person name="Wang L."/>
            <person name="Liu H."/>
            <person name="Li P."/>
        </authorList>
    </citation>
    <scope>NUCLEOTIDE SEQUENCE [LARGE SCALE GENOMIC DNA]</scope>
    <source>
        <strain evidence="3">AG-1 IA</strain>
    </source>
</reference>
<protein>
    <submittedName>
        <fullName evidence="2">Uncharacterized protein</fullName>
    </submittedName>
</protein>
<gene>
    <name evidence="2" type="ORF">AG1IA_02521</name>
</gene>
<evidence type="ECO:0000313" key="3">
    <source>
        <dbReference type="Proteomes" id="UP000011668"/>
    </source>
</evidence>
<comment type="caution">
    <text evidence="2">The sequence shown here is derived from an EMBL/GenBank/DDBJ whole genome shotgun (WGS) entry which is preliminary data.</text>
</comment>
<accession>L8X485</accession>
<dbReference type="HOGENOM" id="CLU_3143988_0_0_1"/>
<proteinExistence type="predicted"/>
<dbReference type="EMBL" id="AFRT01000542">
    <property type="protein sequence ID" value="ELU43439.1"/>
    <property type="molecule type" value="Genomic_DNA"/>
</dbReference>